<dbReference type="SMART" id="SM00184">
    <property type="entry name" value="RING"/>
    <property type="match status" value="2"/>
</dbReference>
<evidence type="ECO:0000313" key="12">
    <source>
        <dbReference type="Proteomes" id="UP001473302"/>
    </source>
</evidence>
<keyword evidence="2 9" id="KW-0812">Transmembrane</keyword>
<evidence type="ECO:0000256" key="2">
    <source>
        <dbReference type="ARBA" id="ARBA00022692"/>
    </source>
</evidence>
<dbReference type="Gene3D" id="3.50.30.30">
    <property type="match status" value="1"/>
</dbReference>
<dbReference type="EMBL" id="BAABUK010000021">
    <property type="protein sequence ID" value="GAA5814515.1"/>
    <property type="molecule type" value="Genomic_DNA"/>
</dbReference>
<dbReference type="Gene3D" id="3.30.40.10">
    <property type="entry name" value="Zinc/RING finger domain, C3HC4 (zinc finger)"/>
    <property type="match status" value="2"/>
</dbReference>
<dbReference type="Pfam" id="PF13445">
    <property type="entry name" value="zf-RING_UBOX"/>
    <property type="match status" value="1"/>
</dbReference>
<protein>
    <recommendedName>
        <fullName evidence="10">RING-type domain-containing protein</fullName>
    </recommendedName>
</protein>
<comment type="caution">
    <text evidence="11">The sequence shown here is derived from an EMBL/GenBank/DDBJ whole genome shotgun (WGS) entry which is preliminary data.</text>
</comment>
<comment type="subcellular location">
    <subcellularLocation>
        <location evidence="1">Membrane</location>
    </subcellularLocation>
</comment>
<feature type="transmembrane region" description="Helical" evidence="9">
    <location>
        <begin position="344"/>
        <end position="364"/>
    </location>
</feature>
<evidence type="ECO:0000256" key="6">
    <source>
        <dbReference type="ARBA" id="ARBA00022989"/>
    </source>
</evidence>
<feature type="domain" description="RING-type" evidence="10">
    <location>
        <begin position="708"/>
        <end position="750"/>
    </location>
</feature>
<dbReference type="SUPFAM" id="SSF52025">
    <property type="entry name" value="PA domain"/>
    <property type="match status" value="1"/>
</dbReference>
<dbReference type="InterPro" id="IPR046450">
    <property type="entry name" value="PA_dom_sf"/>
</dbReference>
<feature type="transmembrane region" description="Helical" evidence="9">
    <location>
        <begin position="249"/>
        <end position="267"/>
    </location>
</feature>
<dbReference type="InterPro" id="IPR027370">
    <property type="entry name" value="Znf-RING_euk"/>
</dbReference>
<keyword evidence="7 9" id="KW-0472">Membrane</keyword>
<dbReference type="InterPro" id="IPR001841">
    <property type="entry name" value="Znf_RING"/>
</dbReference>
<dbReference type="InterPro" id="IPR003137">
    <property type="entry name" value="PA_domain"/>
</dbReference>
<keyword evidence="5" id="KW-0862">Zinc</keyword>
<keyword evidence="4 8" id="KW-0863">Zinc-finger</keyword>
<keyword evidence="3" id="KW-0479">Metal-binding</keyword>
<feature type="transmembrane region" description="Helical" evidence="9">
    <location>
        <begin position="370"/>
        <end position="387"/>
    </location>
</feature>
<gene>
    <name evidence="11" type="ORF">MFLAVUS_008012</name>
</gene>
<evidence type="ECO:0000313" key="11">
    <source>
        <dbReference type="EMBL" id="GAA5814515.1"/>
    </source>
</evidence>
<keyword evidence="6 9" id="KW-1133">Transmembrane helix</keyword>
<dbReference type="Pfam" id="PF13639">
    <property type="entry name" value="zf-RING_2"/>
    <property type="match status" value="1"/>
</dbReference>
<evidence type="ECO:0000256" key="9">
    <source>
        <dbReference type="SAM" id="Phobius"/>
    </source>
</evidence>
<evidence type="ECO:0000256" key="8">
    <source>
        <dbReference type="PROSITE-ProRule" id="PRU00175"/>
    </source>
</evidence>
<name>A0ABP9Z5V6_9FUNG</name>
<feature type="domain" description="RING-type" evidence="10">
    <location>
        <begin position="322"/>
        <end position="349"/>
    </location>
</feature>
<dbReference type="InterPro" id="IPR051826">
    <property type="entry name" value="E3_ubiquitin-ligase_domain"/>
</dbReference>
<dbReference type="PANTHER" id="PTHR22765">
    <property type="entry name" value="RING FINGER AND PROTEASE ASSOCIATED DOMAIN-CONTAINING"/>
    <property type="match status" value="1"/>
</dbReference>
<dbReference type="PROSITE" id="PS00518">
    <property type="entry name" value="ZF_RING_1"/>
    <property type="match status" value="1"/>
</dbReference>
<proteinExistence type="predicted"/>
<keyword evidence="12" id="KW-1185">Reference proteome</keyword>
<dbReference type="CDD" id="cd16454">
    <property type="entry name" value="RING-H2_PA-TM-RING"/>
    <property type="match status" value="1"/>
</dbReference>
<dbReference type="Pfam" id="PF02225">
    <property type="entry name" value="PA"/>
    <property type="match status" value="1"/>
</dbReference>
<reference evidence="11 12" key="1">
    <citation type="submission" date="2024-04" db="EMBL/GenBank/DDBJ databases">
        <title>genome sequences of Mucor flavus KT1a and Helicostylum pulchrum KT1b strains isolated from the surface of a dry-aged beef.</title>
        <authorList>
            <person name="Toyotome T."/>
            <person name="Hosono M."/>
            <person name="Torimaru M."/>
            <person name="Fukuda K."/>
            <person name="Mikami N."/>
        </authorList>
    </citation>
    <scope>NUCLEOTIDE SEQUENCE [LARGE SCALE GENOMIC DNA]</scope>
    <source>
        <strain evidence="11 12">KT1a</strain>
    </source>
</reference>
<evidence type="ECO:0000256" key="5">
    <source>
        <dbReference type="ARBA" id="ARBA00022833"/>
    </source>
</evidence>
<dbReference type="Proteomes" id="UP001473302">
    <property type="component" value="Unassembled WGS sequence"/>
</dbReference>
<dbReference type="InterPro" id="IPR017907">
    <property type="entry name" value="Znf_RING_CS"/>
</dbReference>
<evidence type="ECO:0000256" key="1">
    <source>
        <dbReference type="ARBA" id="ARBA00004370"/>
    </source>
</evidence>
<evidence type="ECO:0000259" key="10">
    <source>
        <dbReference type="PROSITE" id="PS50089"/>
    </source>
</evidence>
<dbReference type="PROSITE" id="PS50089">
    <property type="entry name" value="ZF_RING_2"/>
    <property type="match status" value="2"/>
</dbReference>
<evidence type="ECO:0000256" key="7">
    <source>
        <dbReference type="ARBA" id="ARBA00023136"/>
    </source>
</evidence>
<evidence type="ECO:0000256" key="4">
    <source>
        <dbReference type="ARBA" id="ARBA00022771"/>
    </source>
</evidence>
<dbReference type="InterPro" id="IPR013083">
    <property type="entry name" value="Znf_RING/FYVE/PHD"/>
</dbReference>
<organism evidence="11 12">
    <name type="scientific">Mucor flavus</name>
    <dbReference type="NCBI Taxonomy" id="439312"/>
    <lineage>
        <taxon>Eukaryota</taxon>
        <taxon>Fungi</taxon>
        <taxon>Fungi incertae sedis</taxon>
        <taxon>Mucoromycota</taxon>
        <taxon>Mucoromycotina</taxon>
        <taxon>Mucoromycetes</taxon>
        <taxon>Mucorales</taxon>
        <taxon>Mucorineae</taxon>
        <taxon>Mucoraceae</taxon>
        <taxon>Mucor</taxon>
    </lineage>
</organism>
<accession>A0ABP9Z5V6</accession>
<dbReference type="SUPFAM" id="SSF57850">
    <property type="entry name" value="RING/U-box"/>
    <property type="match status" value="2"/>
</dbReference>
<sequence length="810" mass="92169">MCTYRYRQILTEFDLTESNKTKVYLPETSVKVYSQDFQTVFEHKDFFGYNERLVLDLGDACNETTIEQIEHLNDNWAMSPSMKSQPSIGIVRRGGRCVKWSEKITNVQDLSKLYGLQVSGIVIHDDIPYNETDFIQEETNNASFPIWTEHLPDDRNINFMTEENIIDKGSTFIAVYFVPYSYMEFLNQTLLKKIFEKNGSKQTYTQLTFSLNENHFITTSDPKFTGTSTDSVNSTSKSLWDQERDKRNYIIFSITAAVVIILVYAITRWCRAVRILSSQNLEQGMSLQDLTLTRNRVVPFLELDDVGPFLLYNKASMTNSVCPICLDDFQGDFFVRVLPCHHGYCTACIAYAQFFIYLFIMALLKPVVTYALTSILVLWVVLGAITLPNANRWLRGTGYSIKEEVILANEDTAMNYSTAKRYGDRFFQSSVYHIDNTPNVPNQGLQGVLYDLGEACMTDPNVIPVPNFINHNNVSKIALIQHTRNCFLADKLIFAQLDGASGVIIFYNGTTNDESSGIMPGIVTVPAYYIDARSGLILLKDLEGVFKINSDNARNETVLRVTLSPATKPALDHWQFALVVIGVMLISSTIESDTNYYVAVLQCHMWRIAQNRASSMTANENEILTADEQRQLAMDDDFWRGIIGQPPQPLLVRTKRKRQSLDQAIVNLLPTRVYQSREQRKAMDSEKKESPSNVSVDSFGTLCELSSCVICLDNFETGNILRRLPCNHEYHRDCIDIWLTKKCASCPLCQQIIQIPTVPDEIHARTEEESQMYADMPGLAETWSGMVREQQVAVRQSPWAALQNTYPYNS</sequence>
<evidence type="ECO:0000256" key="3">
    <source>
        <dbReference type="ARBA" id="ARBA00022723"/>
    </source>
</evidence>
<dbReference type="PANTHER" id="PTHR22765:SF416">
    <property type="entry name" value="E3 UBIQUITIN-PROTEIN LIGASE GODZILLA"/>
    <property type="match status" value="1"/>
</dbReference>